<dbReference type="InterPro" id="IPR011990">
    <property type="entry name" value="TPR-like_helical_dom_sf"/>
</dbReference>
<name>A0A5J4PVK0_9ZZZZ</name>
<accession>A0A5J4PVK0</accession>
<evidence type="ECO:0000313" key="1">
    <source>
        <dbReference type="EMBL" id="KAA6312940.1"/>
    </source>
</evidence>
<gene>
    <name evidence="1" type="ORF">EZS27_036208</name>
</gene>
<reference evidence="1" key="1">
    <citation type="submission" date="2019-03" db="EMBL/GenBank/DDBJ databases">
        <title>Single cell metagenomics reveals metabolic interactions within the superorganism composed of flagellate Streblomastix strix and complex community of Bacteroidetes bacteria on its surface.</title>
        <authorList>
            <person name="Treitli S.C."/>
            <person name="Kolisko M."/>
            <person name="Husnik F."/>
            <person name="Keeling P."/>
            <person name="Hampl V."/>
        </authorList>
    </citation>
    <scope>NUCLEOTIDE SEQUENCE</scope>
    <source>
        <strain evidence="1">STM</strain>
    </source>
</reference>
<dbReference type="SUPFAM" id="SSF48452">
    <property type="entry name" value="TPR-like"/>
    <property type="match status" value="1"/>
</dbReference>
<comment type="caution">
    <text evidence="1">The sequence shown here is derived from an EMBL/GenBank/DDBJ whole genome shotgun (WGS) entry which is preliminary data.</text>
</comment>
<proteinExistence type="predicted"/>
<protein>
    <submittedName>
        <fullName evidence="1">Uncharacterized protein</fullName>
    </submittedName>
</protein>
<dbReference type="AlphaFoldDB" id="A0A5J4PVK0"/>
<dbReference type="EMBL" id="SNRY01006289">
    <property type="protein sequence ID" value="KAA6312940.1"/>
    <property type="molecule type" value="Genomic_DNA"/>
</dbReference>
<feature type="non-terminal residue" evidence="1">
    <location>
        <position position="187"/>
    </location>
</feature>
<sequence length="187" mass="21941">MRNKYACILFLLLTCPIVNASNTLLLDSLFIQLDYYIDRNNVYILQKEDKIKTVRQNLFTATNDHQRFMACHNLCEEYKSYKYDSAYVYANKSLDAAFRLNNQAYIAKANESIAFCLLSSGLFKEAFEVTDKINAHSLDDLSRTNYYMLRARLYYDIADYNREEPFKSNYIKKGNQYSDSILQIVQP</sequence>
<organism evidence="1">
    <name type="scientific">termite gut metagenome</name>
    <dbReference type="NCBI Taxonomy" id="433724"/>
    <lineage>
        <taxon>unclassified sequences</taxon>
        <taxon>metagenomes</taxon>
        <taxon>organismal metagenomes</taxon>
    </lineage>
</organism>